<dbReference type="RefSeq" id="WP_176571079.1">
    <property type="nucleotide sequence ID" value="NZ_CP056030.1"/>
</dbReference>
<dbReference type="InterPro" id="IPR000551">
    <property type="entry name" value="MerR-type_HTH_dom"/>
</dbReference>
<evidence type="ECO:0000313" key="7">
    <source>
        <dbReference type="Proteomes" id="UP000509568"/>
    </source>
</evidence>
<dbReference type="Pfam" id="PF13411">
    <property type="entry name" value="MerR_1"/>
    <property type="match status" value="1"/>
</dbReference>
<dbReference type="SUPFAM" id="SSF46955">
    <property type="entry name" value="Putative DNA-binding domain"/>
    <property type="match status" value="1"/>
</dbReference>
<sequence>MKIGQVAKAAGVSCDALRFYEERGLIRSTRAANGYRHYHPDTVQLVHYIRTAQQLGFSLAEVGENLPALWQSSNEPAERLAAVFAQKLAAIDERIAQLQGLRRALSERAQAVCPLAPGLDDSHTRG</sequence>
<dbReference type="AlphaFoldDB" id="A0A7D5D871"/>
<dbReference type="SMART" id="SM00422">
    <property type="entry name" value="HTH_MERR"/>
    <property type="match status" value="1"/>
</dbReference>
<dbReference type="InterPro" id="IPR047057">
    <property type="entry name" value="MerR_fam"/>
</dbReference>
<evidence type="ECO:0000259" key="5">
    <source>
        <dbReference type="PROSITE" id="PS50937"/>
    </source>
</evidence>
<dbReference type="GO" id="GO:0003700">
    <property type="term" value="F:DNA-binding transcription factor activity"/>
    <property type="evidence" value="ECO:0007669"/>
    <property type="project" value="InterPro"/>
</dbReference>
<keyword evidence="1" id="KW-0678">Repressor</keyword>
<keyword evidence="2" id="KW-0805">Transcription regulation</keyword>
<evidence type="ECO:0000256" key="4">
    <source>
        <dbReference type="ARBA" id="ARBA00023163"/>
    </source>
</evidence>
<dbReference type="PANTHER" id="PTHR30204">
    <property type="entry name" value="REDOX-CYCLING DRUG-SENSING TRANSCRIPTIONAL ACTIVATOR SOXR"/>
    <property type="match status" value="1"/>
</dbReference>
<organism evidence="6 7">
    <name type="scientific">Pseudomonas eucalypticola</name>
    <dbReference type="NCBI Taxonomy" id="2599595"/>
    <lineage>
        <taxon>Bacteria</taxon>
        <taxon>Pseudomonadati</taxon>
        <taxon>Pseudomonadota</taxon>
        <taxon>Gammaproteobacteria</taxon>
        <taxon>Pseudomonadales</taxon>
        <taxon>Pseudomonadaceae</taxon>
        <taxon>Pseudomonas</taxon>
    </lineage>
</organism>
<keyword evidence="3" id="KW-0238">DNA-binding</keyword>
<dbReference type="GO" id="GO:0003677">
    <property type="term" value="F:DNA binding"/>
    <property type="evidence" value="ECO:0007669"/>
    <property type="project" value="UniProtKB-KW"/>
</dbReference>
<name>A0A7D5D871_9PSED</name>
<evidence type="ECO:0000313" key="6">
    <source>
        <dbReference type="EMBL" id="QKZ05136.1"/>
    </source>
</evidence>
<proteinExistence type="predicted"/>
<dbReference type="PANTHER" id="PTHR30204:SF69">
    <property type="entry name" value="MERR-FAMILY TRANSCRIPTIONAL REGULATOR"/>
    <property type="match status" value="1"/>
</dbReference>
<dbReference type="Proteomes" id="UP000509568">
    <property type="component" value="Chromosome"/>
</dbReference>
<dbReference type="PROSITE" id="PS50937">
    <property type="entry name" value="HTH_MERR_2"/>
    <property type="match status" value="1"/>
</dbReference>
<dbReference type="KEGG" id="pez:HWQ56_15600"/>
<protein>
    <submittedName>
        <fullName evidence="6">MerR family transcriptional regulator</fullName>
    </submittedName>
</protein>
<keyword evidence="4" id="KW-0804">Transcription</keyword>
<evidence type="ECO:0000256" key="2">
    <source>
        <dbReference type="ARBA" id="ARBA00023015"/>
    </source>
</evidence>
<dbReference type="EMBL" id="CP056030">
    <property type="protein sequence ID" value="QKZ05136.1"/>
    <property type="molecule type" value="Genomic_DNA"/>
</dbReference>
<dbReference type="PROSITE" id="PS00552">
    <property type="entry name" value="HTH_MERR_1"/>
    <property type="match status" value="1"/>
</dbReference>
<evidence type="ECO:0000256" key="1">
    <source>
        <dbReference type="ARBA" id="ARBA00022491"/>
    </source>
</evidence>
<evidence type="ECO:0000256" key="3">
    <source>
        <dbReference type="ARBA" id="ARBA00023125"/>
    </source>
</evidence>
<feature type="domain" description="HTH merR-type" evidence="5">
    <location>
        <begin position="1"/>
        <end position="68"/>
    </location>
</feature>
<dbReference type="Gene3D" id="1.10.1660.10">
    <property type="match status" value="1"/>
</dbReference>
<dbReference type="PRINTS" id="PR00040">
    <property type="entry name" value="HTHMERR"/>
</dbReference>
<accession>A0A7D5D871</accession>
<reference evidence="6 7" key="1">
    <citation type="submission" date="2020-06" db="EMBL/GenBank/DDBJ databases">
        <title>Pseudomonas eucalypticola sp. nov., an endophyte of Eucalyptus dunnii leaves with biocontrol ability of eucalyptus leaf blight.</title>
        <authorList>
            <person name="Liu Y."/>
            <person name="Song Z."/>
            <person name="Zeng H."/>
            <person name="Lu M."/>
            <person name="Wang X."/>
            <person name="Lian X."/>
            <person name="Zhang Q."/>
        </authorList>
    </citation>
    <scope>NUCLEOTIDE SEQUENCE [LARGE SCALE GENOMIC DNA]</scope>
    <source>
        <strain evidence="6 7">NP-1</strain>
    </source>
</reference>
<keyword evidence="7" id="KW-1185">Reference proteome</keyword>
<dbReference type="InterPro" id="IPR009061">
    <property type="entry name" value="DNA-bd_dom_put_sf"/>
</dbReference>
<gene>
    <name evidence="6" type="ORF">HWQ56_15600</name>
</gene>